<keyword evidence="2" id="KW-1185">Reference proteome</keyword>
<dbReference type="RefSeq" id="WP_190313263.1">
    <property type="nucleotide sequence ID" value="NZ_JACNYL010000002.1"/>
</dbReference>
<protein>
    <submittedName>
        <fullName evidence="1">Uncharacterized protein</fullName>
    </submittedName>
</protein>
<dbReference type="SUPFAM" id="SSF53756">
    <property type="entry name" value="UDP-Glycosyltransferase/glycogen phosphorylase"/>
    <property type="match status" value="1"/>
</dbReference>
<organism evidence="1 2">
    <name type="scientific">Sphingobacterium chuzhouense</name>
    <dbReference type="NCBI Taxonomy" id="1742264"/>
    <lineage>
        <taxon>Bacteria</taxon>
        <taxon>Pseudomonadati</taxon>
        <taxon>Bacteroidota</taxon>
        <taxon>Sphingobacteriia</taxon>
        <taxon>Sphingobacteriales</taxon>
        <taxon>Sphingobacteriaceae</taxon>
        <taxon>Sphingobacterium</taxon>
    </lineage>
</organism>
<dbReference type="EMBL" id="JACNYL010000002">
    <property type="protein sequence ID" value="MBD1421508.1"/>
    <property type="molecule type" value="Genomic_DNA"/>
</dbReference>
<accession>A0ABR7XQS8</accession>
<sequence>MKKSKLSKVRRIAILRTNSGLGDLLVCLPAIQALRYTYPDAEIVWIGLPWHKTF</sequence>
<comment type="caution">
    <text evidence="1">The sequence shown here is derived from an EMBL/GenBank/DDBJ whole genome shotgun (WGS) entry which is preliminary data.</text>
</comment>
<gene>
    <name evidence="1" type="ORF">H8B21_08005</name>
</gene>
<evidence type="ECO:0000313" key="2">
    <source>
        <dbReference type="Proteomes" id="UP000651112"/>
    </source>
</evidence>
<dbReference type="Proteomes" id="UP000651112">
    <property type="component" value="Unassembled WGS sequence"/>
</dbReference>
<reference evidence="1 2" key="1">
    <citation type="submission" date="2020-08" db="EMBL/GenBank/DDBJ databases">
        <title>Sphingobacterium sp. DN00404 isolated from aquaculture water.</title>
        <authorList>
            <person name="Zhang M."/>
        </authorList>
    </citation>
    <scope>NUCLEOTIDE SEQUENCE [LARGE SCALE GENOMIC DNA]</scope>
    <source>
        <strain evidence="1 2">KCTC 42746</strain>
    </source>
</reference>
<proteinExistence type="predicted"/>
<dbReference type="Gene3D" id="3.40.50.2000">
    <property type="entry name" value="Glycogen Phosphorylase B"/>
    <property type="match status" value="1"/>
</dbReference>
<evidence type="ECO:0000313" key="1">
    <source>
        <dbReference type="EMBL" id="MBD1421508.1"/>
    </source>
</evidence>
<name>A0ABR7XQS8_9SPHI</name>